<dbReference type="Pfam" id="PF01734">
    <property type="entry name" value="Patatin"/>
    <property type="match status" value="1"/>
</dbReference>
<keyword evidence="1" id="KW-0443">Lipid metabolism</keyword>
<dbReference type="PANTHER" id="PTHR46394">
    <property type="entry name" value="ANNEXIN"/>
    <property type="match status" value="1"/>
</dbReference>
<reference evidence="3" key="1">
    <citation type="journal article" date="2020" name="Nature">
        <title>Giant virus diversity and host interactions through global metagenomics.</title>
        <authorList>
            <person name="Schulz F."/>
            <person name="Roux S."/>
            <person name="Paez-Espino D."/>
            <person name="Jungbluth S."/>
            <person name="Walsh D.A."/>
            <person name="Denef V.J."/>
            <person name="McMahon K.D."/>
            <person name="Konstantinidis K.T."/>
            <person name="Eloe-Fadrosh E.A."/>
            <person name="Kyrpides N.C."/>
            <person name="Woyke T."/>
        </authorList>
    </citation>
    <scope>NUCLEOTIDE SEQUENCE</scope>
    <source>
        <strain evidence="3">GVMAG-M-3300020192-26</strain>
    </source>
</reference>
<dbReference type="InterPro" id="IPR002641">
    <property type="entry name" value="PNPLA_dom"/>
</dbReference>
<evidence type="ECO:0000313" key="3">
    <source>
        <dbReference type="EMBL" id="QHT01193.1"/>
    </source>
</evidence>
<dbReference type="SUPFAM" id="SSF52151">
    <property type="entry name" value="FabD/lysophospholipase-like"/>
    <property type="match status" value="1"/>
</dbReference>
<sequence length="315" mass="34676">MDDPIVDSTTPIEVQSVIVDNAPPVEVPSVTQYTNLVLSGGGTKGIAHIGAIQKLIDNGLLDLSTLKGVAGSSAGALAGLLIVLGFDMTNILNFVMCLDMKKLINPDVSLFLNKCGVDDGRTIFNLIEEILTKATGIKHINFRQLFELTGINFTVTGTCLTDSIAVRYNHVNTPNFKVSVAIRISISVPILFVPVDIDGKKYIDGSALDNYPMELFADEIDKTIGILLGIEYDTTYNCPEQFFRAVLHLIMKHYYAEDHTKYEKNTIHVTKTKEFAEKNKSCDDMMSDFSFDINNDVKKAIYQAGVDAADKFCTK</sequence>
<dbReference type="EMBL" id="MN739366">
    <property type="protein sequence ID" value="QHT01193.1"/>
    <property type="molecule type" value="Genomic_DNA"/>
</dbReference>
<dbReference type="InterPro" id="IPR052580">
    <property type="entry name" value="Lipid_Hydrolase"/>
</dbReference>
<organism evidence="3">
    <name type="scientific">viral metagenome</name>
    <dbReference type="NCBI Taxonomy" id="1070528"/>
    <lineage>
        <taxon>unclassified sequences</taxon>
        <taxon>metagenomes</taxon>
        <taxon>organismal metagenomes</taxon>
    </lineage>
</organism>
<dbReference type="InterPro" id="IPR016035">
    <property type="entry name" value="Acyl_Trfase/lysoPLipase"/>
</dbReference>
<dbReference type="PROSITE" id="PS51635">
    <property type="entry name" value="PNPLA"/>
    <property type="match status" value="1"/>
</dbReference>
<proteinExistence type="predicted"/>
<dbReference type="GO" id="GO:0006629">
    <property type="term" value="P:lipid metabolic process"/>
    <property type="evidence" value="ECO:0007669"/>
    <property type="project" value="UniProtKB-KW"/>
</dbReference>
<evidence type="ECO:0000256" key="1">
    <source>
        <dbReference type="ARBA" id="ARBA00023098"/>
    </source>
</evidence>
<dbReference type="AlphaFoldDB" id="A0A6C0CA39"/>
<accession>A0A6C0CA39</accession>
<evidence type="ECO:0000259" key="2">
    <source>
        <dbReference type="PROSITE" id="PS51635"/>
    </source>
</evidence>
<dbReference type="PANTHER" id="PTHR46394:SF1">
    <property type="entry name" value="PNPLA DOMAIN-CONTAINING PROTEIN"/>
    <property type="match status" value="1"/>
</dbReference>
<protein>
    <recommendedName>
        <fullName evidence="2">PNPLA domain-containing protein</fullName>
    </recommendedName>
</protein>
<feature type="domain" description="PNPLA" evidence="2">
    <location>
        <begin position="36"/>
        <end position="217"/>
    </location>
</feature>
<dbReference type="Gene3D" id="3.40.1090.10">
    <property type="entry name" value="Cytosolic phospholipase A2 catalytic domain"/>
    <property type="match status" value="2"/>
</dbReference>
<name>A0A6C0CA39_9ZZZZ</name>